<reference evidence="2" key="1">
    <citation type="journal article" date="2021" name="Nat. Commun.">
        <title>Genetic determinants of endophytism in the Arabidopsis root mycobiome.</title>
        <authorList>
            <person name="Mesny F."/>
            <person name="Miyauchi S."/>
            <person name="Thiergart T."/>
            <person name="Pickel B."/>
            <person name="Atanasova L."/>
            <person name="Karlsson M."/>
            <person name="Huettel B."/>
            <person name="Barry K.W."/>
            <person name="Haridas S."/>
            <person name="Chen C."/>
            <person name="Bauer D."/>
            <person name="Andreopoulos W."/>
            <person name="Pangilinan J."/>
            <person name="LaButti K."/>
            <person name="Riley R."/>
            <person name="Lipzen A."/>
            <person name="Clum A."/>
            <person name="Drula E."/>
            <person name="Henrissat B."/>
            <person name="Kohler A."/>
            <person name="Grigoriev I.V."/>
            <person name="Martin F.M."/>
            <person name="Hacquard S."/>
        </authorList>
    </citation>
    <scope>NUCLEOTIDE SEQUENCE</scope>
    <source>
        <strain evidence="2">MPI-CAGE-AT-0147</strain>
    </source>
</reference>
<dbReference type="GO" id="GO:0004061">
    <property type="term" value="F:arylformamidase activity"/>
    <property type="evidence" value="ECO:0007669"/>
    <property type="project" value="InterPro"/>
</dbReference>
<dbReference type="Proteomes" id="UP000738349">
    <property type="component" value="Unassembled WGS sequence"/>
</dbReference>
<dbReference type="PANTHER" id="PTHR34861">
    <property type="match status" value="1"/>
</dbReference>
<feature type="chain" id="PRO_5040436881" evidence="1">
    <location>
        <begin position="22"/>
        <end position="369"/>
    </location>
</feature>
<proteinExistence type="predicted"/>
<comment type="caution">
    <text evidence="2">The sequence shown here is derived from an EMBL/GenBank/DDBJ whole genome shotgun (WGS) entry which is preliminary data.</text>
</comment>
<dbReference type="Gene3D" id="3.50.30.50">
    <property type="entry name" value="Putative cyclase"/>
    <property type="match status" value="1"/>
</dbReference>
<name>A0A9P9DL06_9HYPO</name>
<protein>
    <submittedName>
        <fullName evidence="2">Uncharacterized protein</fullName>
    </submittedName>
</protein>
<evidence type="ECO:0000256" key="1">
    <source>
        <dbReference type="SAM" id="SignalP"/>
    </source>
</evidence>
<dbReference type="PANTHER" id="PTHR34861:SF11">
    <property type="entry name" value="CYCLASE"/>
    <property type="match status" value="1"/>
</dbReference>
<evidence type="ECO:0000313" key="2">
    <source>
        <dbReference type="EMBL" id="KAH7120506.1"/>
    </source>
</evidence>
<accession>A0A9P9DL06</accession>
<keyword evidence="1" id="KW-0732">Signal</keyword>
<dbReference type="OrthoDB" id="5396at2759"/>
<feature type="signal peptide" evidence="1">
    <location>
        <begin position="1"/>
        <end position="21"/>
    </location>
</feature>
<sequence length="369" mass="42004">MASFTQWIWSLSFRLIPTTLLLDSASNVEVDWKKEKEKRRLRFEDLPLQKDDPAWSAWGLWGADDELSTLNLLTEETIREVSKEIKEGISIPLNLPIEAPLLPMNPARKRCNHNILSKGYANDDELDFNTQSSSHWAGLRHYPYQNYDVPRYYNHAVQDDFTGPTASSRIGIQYDTTFPIHNIFLPIQTWQGVESLAAVSYSICGLTRCAKASSIRHLRHTPSRCTSFSKWPSNSTFQRGDILLTRSGWTEEYVLLSDEQKVALAQRKQRAFVGVEGSKDMIKWHWDNGFAAVAGDTNAYQAWPPTREDGVCCHEVFLSGWGMPIGEVWDLEALTRTCKRLGRWTFFLTSSHLNLENGVASPSNAIPTF</sequence>
<dbReference type="EMBL" id="JAGMUV010000025">
    <property type="protein sequence ID" value="KAH7120506.1"/>
    <property type="molecule type" value="Genomic_DNA"/>
</dbReference>
<evidence type="ECO:0000313" key="3">
    <source>
        <dbReference type="Proteomes" id="UP000738349"/>
    </source>
</evidence>
<dbReference type="InterPro" id="IPR037175">
    <property type="entry name" value="KFase_sf"/>
</dbReference>
<dbReference type="AlphaFoldDB" id="A0A9P9DL06"/>
<organism evidence="2 3">
    <name type="scientific">Dactylonectria macrodidyma</name>
    <dbReference type="NCBI Taxonomy" id="307937"/>
    <lineage>
        <taxon>Eukaryota</taxon>
        <taxon>Fungi</taxon>
        <taxon>Dikarya</taxon>
        <taxon>Ascomycota</taxon>
        <taxon>Pezizomycotina</taxon>
        <taxon>Sordariomycetes</taxon>
        <taxon>Hypocreomycetidae</taxon>
        <taxon>Hypocreales</taxon>
        <taxon>Nectriaceae</taxon>
        <taxon>Dactylonectria</taxon>
    </lineage>
</organism>
<keyword evidence="3" id="KW-1185">Reference proteome</keyword>
<gene>
    <name evidence="2" type="ORF">EDB81DRAFT_766566</name>
</gene>
<dbReference type="GO" id="GO:0019441">
    <property type="term" value="P:L-tryptophan catabolic process to kynurenine"/>
    <property type="evidence" value="ECO:0007669"/>
    <property type="project" value="InterPro"/>
</dbReference>